<dbReference type="AlphaFoldDB" id="A0A2H3TBG4"/>
<feature type="compositionally biased region" description="Polar residues" evidence="1">
    <location>
        <begin position="264"/>
        <end position="273"/>
    </location>
</feature>
<evidence type="ECO:0000256" key="1">
    <source>
        <dbReference type="SAM" id="MobiDB-lite"/>
    </source>
</evidence>
<evidence type="ECO:0000313" key="2">
    <source>
        <dbReference type="EMBL" id="SCO79073.1"/>
    </source>
</evidence>
<sequence length="352" mass="37664">MAKISSPQGGGLENGARGIEVDFLLGLQQHPRAVLDIPAAPDTSEAQWPLAAVNFCAGSADWSISQSQRGNKLPARAHSCSLLGATDASAEFTMFIGLQNQGSSLGLSFVEGVVIVILQMLAACASQIRCQFRLTPALRALAITILRAVIFQRYQRRTPSAAFLALYVNPSQGMLKRCVTVTPYGVCCPPLTASQNPIRRCRHWKAAEDAGHISRRGHSSTFTLDLYISARCTQGHMDGMTTTTTGGSRFEPLFQALGAPPTSRCATEPSQLSAEPEPNPNPNRATVFPFHPSHLKQGEVDCLLASSPILCPELFTLVYNVIVGWSAEVLILSAGLQHIQASLPSVLSISAS</sequence>
<evidence type="ECO:0000313" key="3">
    <source>
        <dbReference type="Proteomes" id="UP000219369"/>
    </source>
</evidence>
<organism evidence="2 3">
    <name type="scientific">Fusarium oxysporum</name>
    <name type="common">Fusarium vascular wilt</name>
    <dbReference type="NCBI Taxonomy" id="5507"/>
    <lineage>
        <taxon>Eukaryota</taxon>
        <taxon>Fungi</taxon>
        <taxon>Dikarya</taxon>
        <taxon>Ascomycota</taxon>
        <taxon>Pezizomycotina</taxon>
        <taxon>Sordariomycetes</taxon>
        <taxon>Hypocreomycetidae</taxon>
        <taxon>Hypocreales</taxon>
        <taxon>Nectriaceae</taxon>
        <taxon>Fusarium</taxon>
        <taxon>Fusarium oxysporum species complex</taxon>
    </lineage>
</organism>
<dbReference type="VEuPathDB" id="FungiDB:FOZG_01832"/>
<accession>A0A2H3TBG4</accession>
<dbReference type="EMBL" id="FMJY01000002">
    <property type="protein sequence ID" value="SCO79073.1"/>
    <property type="molecule type" value="Genomic_DNA"/>
</dbReference>
<feature type="region of interest" description="Disordered" evidence="1">
    <location>
        <begin position="260"/>
        <end position="282"/>
    </location>
</feature>
<gene>
    <name evidence="2" type="ORF">FRV6_03286</name>
</gene>
<dbReference type="VEuPathDB" id="FungiDB:FOIG_13149"/>
<protein>
    <submittedName>
        <fullName evidence="2">Uncharacterized protein</fullName>
    </submittedName>
</protein>
<name>A0A2H3TBG4_FUSOX</name>
<reference evidence="3" key="1">
    <citation type="submission" date="2016-09" db="EMBL/GenBank/DDBJ databases">
        <authorList>
            <person name="Guldener U."/>
        </authorList>
    </citation>
    <scope>NUCLEOTIDE SEQUENCE [LARGE SCALE GENOMIC DNA]</scope>
    <source>
        <strain evidence="3">V64-1</strain>
    </source>
</reference>
<dbReference type="Proteomes" id="UP000219369">
    <property type="component" value="Unassembled WGS sequence"/>
</dbReference>
<dbReference type="OrthoDB" id="10605699at2759"/>
<proteinExistence type="predicted"/>